<evidence type="ECO:0000256" key="9">
    <source>
        <dbReference type="ARBA" id="ARBA00030686"/>
    </source>
</evidence>
<organism evidence="12 13">
    <name type="scientific">Anaerotruncus colihominis</name>
    <dbReference type="NCBI Taxonomy" id="169435"/>
    <lineage>
        <taxon>Bacteria</taxon>
        <taxon>Bacillati</taxon>
        <taxon>Bacillota</taxon>
        <taxon>Clostridia</taxon>
        <taxon>Eubacteriales</taxon>
        <taxon>Oscillospiraceae</taxon>
        <taxon>Anaerotruncus</taxon>
    </lineage>
</organism>
<dbReference type="SUPFAM" id="SSF52733">
    <property type="entry name" value="Nicotinate mononucleotide:5,6-dimethylbenzimidazole phosphoribosyltransferase (CobT)"/>
    <property type="match status" value="1"/>
</dbReference>
<dbReference type="EMBL" id="CZBE01000008">
    <property type="protein sequence ID" value="CUP62243.1"/>
    <property type="molecule type" value="Genomic_DNA"/>
</dbReference>
<dbReference type="CDD" id="cd02439">
    <property type="entry name" value="DMB-PRT_CobT"/>
    <property type="match status" value="1"/>
</dbReference>
<dbReference type="GO" id="GO:0008939">
    <property type="term" value="F:nicotinate-nucleotide-dimethylbenzimidazole phosphoribosyltransferase activity"/>
    <property type="evidence" value="ECO:0007669"/>
    <property type="project" value="UniProtKB-UniRule"/>
</dbReference>
<proteinExistence type="inferred from homology"/>
<reference evidence="12 13" key="1">
    <citation type="submission" date="2015-09" db="EMBL/GenBank/DDBJ databases">
        <authorList>
            <consortium name="Pathogen Informatics"/>
        </authorList>
    </citation>
    <scope>NUCLEOTIDE SEQUENCE [LARGE SCALE GENOMIC DNA]</scope>
    <source>
        <strain evidence="12 13">2789STDY5834939</strain>
    </source>
</reference>
<evidence type="ECO:0000256" key="1">
    <source>
        <dbReference type="ARBA" id="ARBA00002197"/>
    </source>
</evidence>
<comment type="similarity">
    <text evidence="3 11">Belongs to the CobT family.</text>
</comment>
<feature type="active site" description="Proton acceptor" evidence="11">
    <location>
        <position position="315"/>
    </location>
</feature>
<evidence type="ECO:0000256" key="4">
    <source>
        <dbReference type="ARBA" id="ARBA00011991"/>
    </source>
</evidence>
<dbReference type="GO" id="GO:0009236">
    <property type="term" value="P:cobalamin biosynthetic process"/>
    <property type="evidence" value="ECO:0007669"/>
    <property type="project" value="UniProtKB-UniRule"/>
</dbReference>
<evidence type="ECO:0000256" key="3">
    <source>
        <dbReference type="ARBA" id="ARBA00007110"/>
    </source>
</evidence>
<keyword evidence="8 11" id="KW-0808">Transferase</keyword>
<evidence type="ECO:0000256" key="8">
    <source>
        <dbReference type="ARBA" id="ARBA00022679"/>
    </source>
</evidence>
<dbReference type="Gene3D" id="3.40.50.10210">
    <property type="match status" value="1"/>
</dbReference>
<gene>
    <name evidence="11 12" type="primary">cobT</name>
    <name evidence="12" type="ORF">ERS852551_01381</name>
</gene>
<evidence type="ECO:0000313" key="12">
    <source>
        <dbReference type="EMBL" id="CUP62243.1"/>
    </source>
</evidence>
<sequence length="359" mass="37039">MTLEQLLAAIQPPSVEARSLAKRRWDSIAKPLGSLGLLEDAVVEIAGIRGNTQVRLDRRCVVVFCADNGIVEEGVTQTGQEVTAVVSENLVSGKTSVCAIARAMRCDVLPVDIGVARDLADGLLVHKIAYGTGNIARGPAMTRAQALDALLFGASLAEKLKRDGYDILATGEMGIGNTTTSSAVASVLMGRSSAEVTGRGAGLSAEGLMRKIDAIKRAISVNRPDVNDPVNVIAKVGGFDLAGMTGLFLGAAACKIPVLIDGFISAVAALAAARLCPDAAGYALATHLSDEPAARMVLETLGKRPMITAGMRLGEGTGAVAALGLLDAAVAVYTDMSTFDDIAIDAYQPFDETAGTLPC</sequence>
<comment type="pathway">
    <text evidence="2 11">Nucleoside biosynthesis; alpha-ribazole biosynthesis; alpha-ribazole from 5,6-dimethylbenzimidazole: step 1/2.</text>
</comment>
<dbReference type="Pfam" id="PF02277">
    <property type="entry name" value="DBI_PRT"/>
    <property type="match status" value="1"/>
</dbReference>
<dbReference type="PANTHER" id="PTHR43463:SF1">
    <property type="entry name" value="NICOTINATE-NUCLEOTIDE--DIMETHYLBENZIMIDAZOLE PHOSPHORIBOSYLTRANSFERASE"/>
    <property type="match status" value="1"/>
</dbReference>
<accession>A0A174PMM1</accession>
<dbReference type="InterPro" id="IPR036087">
    <property type="entry name" value="Nict_dMeBzImd_PRibTrfase_sf"/>
</dbReference>
<dbReference type="InterPro" id="IPR003200">
    <property type="entry name" value="Nict_dMeBzImd_PRibTrfase"/>
</dbReference>
<keyword evidence="6 11" id="KW-0169">Cobalamin biosynthesis</keyword>
<evidence type="ECO:0000256" key="2">
    <source>
        <dbReference type="ARBA" id="ARBA00005049"/>
    </source>
</evidence>
<dbReference type="InterPro" id="IPR017846">
    <property type="entry name" value="Nict_dMeBzImd_PRibTrfase_bact"/>
</dbReference>
<dbReference type="HAMAP" id="MF_00230">
    <property type="entry name" value="CobT"/>
    <property type="match status" value="1"/>
</dbReference>
<evidence type="ECO:0000256" key="11">
    <source>
        <dbReference type="HAMAP-Rule" id="MF_00230"/>
    </source>
</evidence>
<dbReference type="EC" id="2.4.2.21" evidence="4 11"/>
<evidence type="ECO:0000313" key="13">
    <source>
        <dbReference type="Proteomes" id="UP000095765"/>
    </source>
</evidence>
<dbReference type="NCBIfam" id="TIGR03160">
    <property type="entry name" value="cobT_DBIPRT"/>
    <property type="match status" value="1"/>
</dbReference>
<dbReference type="AlphaFoldDB" id="A0A174PMM1"/>
<dbReference type="PANTHER" id="PTHR43463">
    <property type="entry name" value="NICOTINATE-NUCLEOTIDE--DIMETHYLBENZIMIDAZOLE PHOSPHORIBOSYLTRANSFERASE"/>
    <property type="match status" value="1"/>
</dbReference>
<dbReference type="Proteomes" id="UP000095765">
    <property type="component" value="Unassembled WGS sequence"/>
</dbReference>
<keyword evidence="7 11" id="KW-0328">Glycosyltransferase</keyword>
<evidence type="ECO:0000256" key="5">
    <source>
        <dbReference type="ARBA" id="ARBA00015486"/>
    </source>
</evidence>
<dbReference type="UniPathway" id="UPA00061">
    <property type="reaction ID" value="UER00516"/>
</dbReference>
<dbReference type="FunFam" id="3.40.50.10210:FF:000001">
    <property type="entry name" value="Nicotinate-nucleotide--dimethylbenzimidazole phosphoribosyltransferase"/>
    <property type="match status" value="1"/>
</dbReference>
<evidence type="ECO:0000256" key="10">
    <source>
        <dbReference type="ARBA" id="ARBA00047340"/>
    </source>
</evidence>
<comment type="function">
    <text evidence="1 11">Catalyzes the synthesis of alpha-ribazole-5'-phosphate from nicotinate mononucleotide (NAMN) and 5,6-dimethylbenzimidazole (DMB).</text>
</comment>
<comment type="catalytic activity">
    <reaction evidence="10 11">
        <text>5,6-dimethylbenzimidazole + nicotinate beta-D-ribonucleotide = alpha-ribazole 5'-phosphate + nicotinate + H(+)</text>
        <dbReference type="Rhea" id="RHEA:11196"/>
        <dbReference type="ChEBI" id="CHEBI:15378"/>
        <dbReference type="ChEBI" id="CHEBI:15890"/>
        <dbReference type="ChEBI" id="CHEBI:32544"/>
        <dbReference type="ChEBI" id="CHEBI:57502"/>
        <dbReference type="ChEBI" id="CHEBI:57918"/>
        <dbReference type="EC" id="2.4.2.21"/>
    </reaction>
</comment>
<dbReference type="RefSeq" id="WP_055244764.1">
    <property type="nucleotide sequence ID" value="NZ_CABIWA010000011.1"/>
</dbReference>
<dbReference type="Gene3D" id="1.10.1610.10">
    <property type="match status" value="1"/>
</dbReference>
<protein>
    <recommendedName>
        <fullName evidence="5 11">Nicotinate-nucleotide--dimethylbenzimidazole phosphoribosyltransferase</fullName>
        <shortName evidence="11">NN:DBI PRT</shortName>
        <ecNumber evidence="4 11">2.4.2.21</ecNumber>
    </recommendedName>
    <alternativeName>
        <fullName evidence="9 11">N(1)-alpha-phosphoribosyltransferase</fullName>
    </alternativeName>
</protein>
<dbReference type="NCBIfam" id="NF000996">
    <property type="entry name" value="PRK00105.1"/>
    <property type="match status" value="1"/>
</dbReference>
<evidence type="ECO:0000256" key="7">
    <source>
        <dbReference type="ARBA" id="ARBA00022676"/>
    </source>
</evidence>
<name>A0A174PMM1_9FIRM</name>
<dbReference type="InterPro" id="IPR023195">
    <property type="entry name" value="Nict_dMeBzImd_PRibTrfase_N"/>
</dbReference>
<dbReference type="OrthoDB" id="9781491at2"/>
<evidence type="ECO:0000256" key="6">
    <source>
        <dbReference type="ARBA" id="ARBA00022573"/>
    </source>
</evidence>